<dbReference type="SUPFAM" id="SSF53756">
    <property type="entry name" value="UDP-Glycosyltransferase/glycogen phosphorylase"/>
    <property type="match status" value="1"/>
</dbReference>
<accession>A0A2H0RBX9</accession>
<proteinExistence type="predicted"/>
<gene>
    <name evidence="3" type="ORF">COV24_03305</name>
</gene>
<sequence length="377" mass="43331">MKVAIVHDYLNDYGGAEKVVNAIHELYPKAPIYTAVKNEGKLHKAGAFLNAKIIAPKINGIIGPLKKLFIFSYPIYFENINLQKYDLVISSTAHFAKGVVVNPHALHICYIHTPPRFLWGYKTETSIRDKWWAKIPLKFFDSFLRVWDYNAAQRPDFLLTNSKNTKERIKKFYKRDSTVIYPFYNFLLKDSEIKKIKPKKGDFYFTISRKGKYKNLNVIAEAFKNLKQTIYIAGSGSTDPDLKKYEGANVKLLGFVDEKTKISYLKGCKAFILATENEDFGITPLEAMHFGKPVIALNSGGLRETVIPNKTGLLYDSPTVGLLVECVLKFENPKTKFQPNKIKQFADEFSKERFQKEFSEFVDSKMKVINFNYHHSE</sequence>
<dbReference type="InterPro" id="IPR001296">
    <property type="entry name" value="Glyco_trans_1"/>
</dbReference>
<dbReference type="GO" id="GO:0004378">
    <property type="term" value="F:GDP-Man:Man(1)GlcNAc(2)-PP-Dol alpha-1,3-mannosyltransferase activity"/>
    <property type="evidence" value="ECO:0007669"/>
    <property type="project" value="InterPro"/>
</dbReference>
<evidence type="ECO:0000256" key="1">
    <source>
        <dbReference type="ARBA" id="ARBA00022679"/>
    </source>
</evidence>
<dbReference type="GO" id="GO:0012505">
    <property type="term" value="C:endomembrane system"/>
    <property type="evidence" value="ECO:0007669"/>
    <property type="project" value="TreeGrafter"/>
</dbReference>
<dbReference type="PANTHER" id="PTHR45918:SF1">
    <property type="entry name" value="ALPHA-1,3_1,6-MANNOSYLTRANSFERASE ALG2"/>
    <property type="match status" value="1"/>
</dbReference>
<dbReference type="EMBL" id="PCXU01000028">
    <property type="protein sequence ID" value="PIR43325.1"/>
    <property type="molecule type" value="Genomic_DNA"/>
</dbReference>
<protein>
    <submittedName>
        <fullName evidence="3">Glycosyl transferase</fullName>
    </submittedName>
</protein>
<dbReference type="AlphaFoldDB" id="A0A2H0RBX9"/>
<keyword evidence="1 3" id="KW-0808">Transferase</keyword>
<dbReference type="Pfam" id="PF00534">
    <property type="entry name" value="Glycos_transf_1"/>
    <property type="match status" value="1"/>
</dbReference>
<reference evidence="3 4" key="1">
    <citation type="submission" date="2017-09" db="EMBL/GenBank/DDBJ databases">
        <title>Depth-based differentiation of microbial function through sediment-hosted aquifers and enrichment of novel symbionts in the deep terrestrial subsurface.</title>
        <authorList>
            <person name="Probst A.J."/>
            <person name="Ladd B."/>
            <person name="Jarett J.K."/>
            <person name="Geller-Mcgrath D.E."/>
            <person name="Sieber C.M."/>
            <person name="Emerson J.B."/>
            <person name="Anantharaman K."/>
            <person name="Thomas B.C."/>
            <person name="Malmstrom R."/>
            <person name="Stieglmeier M."/>
            <person name="Klingl A."/>
            <person name="Woyke T."/>
            <person name="Ryan C.M."/>
            <person name="Banfield J.F."/>
        </authorList>
    </citation>
    <scope>NUCLEOTIDE SEQUENCE [LARGE SCALE GENOMIC DNA]</scope>
    <source>
        <strain evidence="3">CG10_big_fil_rev_8_21_14_0_10_32_10</strain>
    </source>
</reference>
<dbReference type="InterPro" id="IPR027054">
    <property type="entry name" value="ALG2"/>
</dbReference>
<name>A0A2H0RBX9_UNCKA</name>
<comment type="caution">
    <text evidence="3">The sequence shown here is derived from an EMBL/GenBank/DDBJ whole genome shotgun (WGS) entry which is preliminary data.</text>
</comment>
<evidence type="ECO:0000313" key="3">
    <source>
        <dbReference type="EMBL" id="PIR43325.1"/>
    </source>
</evidence>
<dbReference type="PANTHER" id="PTHR45918">
    <property type="entry name" value="ALPHA-1,3/1,6-MANNOSYLTRANSFERASE ALG2"/>
    <property type="match status" value="1"/>
</dbReference>
<evidence type="ECO:0000259" key="2">
    <source>
        <dbReference type="Pfam" id="PF00534"/>
    </source>
</evidence>
<evidence type="ECO:0000313" key="4">
    <source>
        <dbReference type="Proteomes" id="UP000230214"/>
    </source>
</evidence>
<dbReference type="Proteomes" id="UP000230214">
    <property type="component" value="Unassembled WGS sequence"/>
</dbReference>
<feature type="domain" description="Glycosyl transferase family 1" evidence="2">
    <location>
        <begin position="194"/>
        <end position="333"/>
    </location>
</feature>
<dbReference type="Gene3D" id="3.40.50.2000">
    <property type="entry name" value="Glycogen Phosphorylase B"/>
    <property type="match status" value="1"/>
</dbReference>
<organism evidence="3 4">
    <name type="scientific">candidate division WWE3 bacterium CG10_big_fil_rev_8_21_14_0_10_32_10</name>
    <dbReference type="NCBI Taxonomy" id="1975090"/>
    <lineage>
        <taxon>Bacteria</taxon>
        <taxon>Katanobacteria</taxon>
    </lineage>
</organism>